<dbReference type="GO" id="GO:0006367">
    <property type="term" value="P:transcription initiation at RNA polymerase II promoter"/>
    <property type="evidence" value="ECO:0007669"/>
    <property type="project" value="TreeGrafter"/>
</dbReference>
<evidence type="ECO:0000256" key="5">
    <source>
        <dbReference type="ARBA" id="ARBA00025730"/>
    </source>
</evidence>
<evidence type="ECO:0000313" key="9">
    <source>
        <dbReference type="Proteomes" id="UP001212411"/>
    </source>
</evidence>
<dbReference type="AlphaFoldDB" id="A0AAE9W8X7"/>
<evidence type="ECO:0000256" key="4">
    <source>
        <dbReference type="ARBA" id="ARBA00023242"/>
    </source>
</evidence>
<feature type="compositionally biased region" description="Basic and acidic residues" evidence="7">
    <location>
        <begin position="1"/>
        <end position="10"/>
    </location>
</feature>
<name>A0AAE9W8X7_9SCHI</name>
<dbReference type="KEGG" id="som:SOMG_01485"/>
<organism evidence="8 9">
    <name type="scientific">Schizosaccharomyces osmophilus</name>
    <dbReference type="NCBI Taxonomy" id="2545709"/>
    <lineage>
        <taxon>Eukaryota</taxon>
        <taxon>Fungi</taxon>
        <taxon>Dikarya</taxon>
        <taxon>Ascomycota</taxon>
        <taxon>Taphrinomycotina</taxon>
        <taxon>Schizosaccharomycetes</taxon>
        <taxon>Schizosaccharomycetales</taxon>
        <taxon>Schizosaccharomycetaceae</taxon>
        <taxon>Schizosaccharomyces</taxon>
    </lineage>
</organism>
<evidence type="ECO:0000256" key="2">
    <source>
        <dbReference type="ARBA" id="ARBA00023015"/>
    </source>
</evidence>
<keyword evidence="2 6" id="KW-0805">Transcription regulation</keyword>
<feature type="region of interest" description="Disordered" evidence="7">
    <location>
        <begin position="1"/>
        <end position="76"/>
    </location>
</feature>
<comment type="similarity">
    <text evidence="5 6">Belongs to the TAF10 family.</text>
</comment>
<evidence type="ECO:0000256" key="3">
    <source>
        <dbReference type="ARBA" id="ARBA00023163"/>
    </source>
</evidence>
<proteinExistence type="inferred from homology"/>
<dbReference type="PANTHER" id="PTHR21242:SF0">
    <property type="entry name" value="TRANSCRIPTION INITIATION FACTOR TFIID SUBUNIT 10"/>
    <property type="match status" value="1"/>
</dbReference>
<gene>
    <name evidence="8" type="primary">taf10</name>
    <name evidence="8" type="ORF">SOMG_01485</name>
</gene>
<protein>
    <recommendedName>
        <fullName evidence="6">Transcription initiation factor TFIID subunit 10</fullName>
    </recommendedName>
</protein>
<dbReference type="Proteomes" id="UP001212411">
    <property type="component" value="Chromosome 1"/>
</dbReference>
<evidence type="ECO:0000256" key="7">
    <source>
        <dbReference type="SAM" id="MobiDB-lite"/>
    </source>
</evidence>
<evidence type="ECO:0000313" key="8">
    <source>
        <dbReference type="EMBL" id="WBW71849.1"/>
    </source>
</evidence>
<dbReference type="CDD" id="cd07982">
    <property type="entry name" value="HFD_TAF10"/>
    <property type="match status" value="1"/>
</dbReference>
<feature type="compositionally biased region" description="Basic and acidic residues" evidence="7">
    <location>
        <begin position="40"/>
        <end position="71"/>
    </location>
</feature>
<sequence length="216" mass="24354">MNEREPKEEINENFTTKVESDEDNDAMSLDDLQESSNTEQRLEEREQSEAKEHEHSGDGFREDEGKDEMPRRANGSNYVIEPYLELRDMAKNKTLQEFMNEMDDYSPIIPDVLLDYYLSLSGFRCADSRLKKLLGLAAQKFISDIAQDAYQYSKIRTGSSSTSSTGFNAPNYSAAGASAGGPTRRGDRGKAVLTVDDLSSALNEYGINLKRPDFYR</sequence>
<dbReference type="GeneID" id="80874967"/>
<accession>A0AAE9W8X7</accession>
<dbReference type="PIRSF" id="PIRSF017246">
    <property type="entry name" value="TFIID_TAF10"/>
    <property type="match status" value="1"/>
</dbReference>
<keyword evidence="9" id="KW-1185">Reference proteome</keyword>
<dbReference type="GO" id="GO:0005669">
    <property type="term" value="C:transcription factor TFIID complex"/>
    <property type="evidence" value="ECO:0007669"/>
    <property type="project" value="TreeGrafter"/>
</dbReference>
<keyword evidence="3 6" id="KW-0804">Transcription</keyword>
<dbReference type="EMBL" id="CP115611">
    <property type="protein sequence ID" value="WBW71849.1"/>
    <property type="molecule type" value="Genomic_DNA"/>
</dbReference>
<reference evidence="8 9" key="1">
    <citation type="journal article" date="2023" name="G3 (Bethesda)">
        <title>A high-quality reference genome for the fission yeast Schizosaccharomyces osmophilus.</title>
        <authorList>
            <person name="Jia G.S."/>
            <person name="Zhang W.C."/>
            <person name="Liang Y."/>
            <person name="Liu X.H."/>
            <person name="Rhind N."/>
            <person name="Pidoux A."/>
            <person name="Brysch-Herzberg M."/>
            <person name="Du L.L."/>
        </authorList>
    </citation>
    <scope>NUCLEOTIDE SEQUENCE [LARGE SCALE GENOMIC DNA]</scope>
    <source>
        <strain evidence="8 9">CBS 15793</strain>
    </source>
</reference>
<evidence type="ECO:0000256" key="1">
    <source>
        <dbReference type="ARBA" id="ARBA00004123"/>
    </source>
</evidence>
<dbReference type="InterPro" id="IPR003923">
    <property type="entry name" value="TAF10"/>
</dbReference>
<dbReference type="PANTHER" id="PTHR21242">
    <property type="entry name" value="TRANSCRIPTION INITIATION FACTOR TFIID SUBUNIT 10"/>
    <property type="match status" value="1"/>
</dbReference>
<dbReference type="RefSeq" id="XP_056036092.1">
    <property type="nucleotide sequence ID" value="XM_056180278.1"/>
</dbReference>
<dbReference type="GO" id="GO:1990841">
    <property type="term" value="F:promoter-specific chromatin binding"/>
    <property type="evidence" value="ECO:0007669"/>
    <property type="project" value="TreeGrafter"/>
</dbReference>
<dbReference type="PRINTS" id="PR01443">
    <property type="entry name" value="TFIID30KDSUB"/>
</dbReference>
<dbReference type="GO" id="GO:0000124">
    <property type="term" value="C:SAGA complex"/>
    <property type="evidence" value="ECO:0007669"/>
    <property type="project" value="TreeGrafter"/>
</dbReference>
<comment type="function">
    <text evidence="6">Functions as a component of both the DNA-binding general transcription initiation factor complex TFIID and the transcription coactivator SAGA complex. Binding of TFIID to a promoter (with or without TATA element) is the initial step in pre-initiation complex (PIC) formation. TFIID plays a key role in the regulation of gene expression by RNA polymerase II through different activities such as transcription activator interaction, core promoter recognition and selectivity, TFIIA and TFIIB interaction, chromatin modification (histone acetylation by TAF1), facilitation of DNA opening and initiation of transcription. SAGA acts as a general cofactor required for essentially all RNA polymerase II transcription. At the promoters, SAGA is required for transcription pre-initiation complex (PIC) recruitment. It influences RNA polymerase II transcriptional activity through different activities such as TBP interaction (via core/TAF module) and promoter selectivity, interaction with transcription activators (via Tra1/SPT module), and chromatin modification through histone acetylation (via HAT module) and deubiquitination (via DUB module). SAGA preferentially acetylates histones H3 (to form H3K9ac, H3K14ac, H3K18ac and H3K23ac) and H2B and deubiquitinates histone H2B. SAGA interacts with DNA via upstream activating sequences (UASs).</text>
</comment>
<dbReference type="Pfam" id="PF03540">
    <property type="entry name" value="TAF10"/>
    <property type="match status" value="1"/>
</dbReference>
<evidence type="ECO:0000256" key="6">
    <source>
        <dbReference type="PIRNR" id="PIRNR017246"/>
    </source>
</evidence>
<dbReference type="GO" id="GO:0016251">
    <property type="term" value="F:RNA polymerase II general transcription initiation factor activity"/>
    <property type="evidence" value="ECO:0007669"/>
    <property type="project" value="TreeGrafter"/>
</dbReference>
<comment type="subcellular location">
    <subcellularLocation>
        <location evidence="1 6">Nucleus</location>
    </subcellularLocation>
</comment>
<keyword evidence="4 6" id="KW-0539">Nucleus</keyword>